<dbReference type="AlphaFoldDB" id="D1NS84"/>
<dbReference type="InterPro" id="IPR011057">
    <property type="entry name" value="Mss4-like_sf"/>
</dbReference>
<dbReference type="STRING" id="561180.BIFGAL_02640"/>
<evidence type="ECO:0000259" key="7">
    <source>
        <dbReference type="PROSITE" id="PS51790"/>
    </source>
</evidence>
<keyword evidence="2" id="KW-0511">Multifunctional enzyme</keyword>
<dbReference type="PROSITE" id="PS51257">
    <property type="entry name" value="PROKAR_LIPOPROTEIN"/>
    <property type="match status" value="1"/>
</dbReference>
<evidence type="ECO:0000313" key="8">
    <source>
        <dbReference type="EMBL" id="EFA23536.1"/>
    </source>
</evidence>
<dbReference type="NCBIfam" id="TIGR00401">
    <property type="entry name" value="msrA"/>
    <property type="match status" value="1"/>
</dbReference>
<dbReference type="InterPro" id="IPR002579">
    <property type="entry name" value="Met_Sox_Rdtase_MsrB_dom"/>
</dbReference>
<dbReference type="InterPro" id="IPR036509">
    <property type="entry name" value="Met_Sox_Rdtase_MsrA_sf"/>
</dbReference>
<comment type="catalytic activity">
    <reaction evidence="5 6">
        <text>[thioredoxin]-disulfide + L-methionine + H2O = L-methionine (S)-S-oxide + [thioredoxin]-dithiol</text>
        <dbReference type="Rhea" id="RHEA:19993"/>
        <dbReference type="Rhea" id="RHEA-COMP:10698"/>
        <dbReference type="Rhea" id="RHEA-COMP:10700"/>
        <dbReference type="ChEBI" id="CHEBI:15377"/>
        <dbReference type="ChEBI" id="CHEBI:29950"/>
        <dbReference type="ChEBI" id="CHEBI:50058"/>
        <dbReference type="ChEBI" id="CHEBI:57844"/>
        <dbReference type="ChEBI" id="CHEBI:58772"/>
        <dbReference type="EC" id="1.8.4.11"/>
    </reaction>
</comment>
<dbReference type="EMBL" id="ABXB03000001">
    <property type="protein sequence ID" value="EFA23536.1"/>
    <property type="molecule type" value="Genomic_DNA"/>
</dbReference>
<evidence type="ECO:0000256" key="2">
    <source>
        <dbReference type="ARBA" id="ARBA00023268"/>
    </source>
</evidence>
<gene>
    <name evidence="8" type="primary">msrB</name>
    <name evidence="6" type="synonym">msrA</name>
    <name evidence="8" type="ORF">BIFGAL_02640</name>
</gene>
<comment type="catalytic activity">
    <reaction evidence="4">
        <text>L-methionyl-[protein] + [thioredoxin]-disulfide + H2O = L-methionyl-(R)-S-oxide-[protein] + [thioredoxin]-dithiol</text>
        <dbReference type="Rhea" id="RHEA:24164"/>
        <dbReference type="Rhea" id="RHEA-COMP:10698"/>
        <dbReference type="Rhea" id="RHEA-COMP:10700"/>
        <dbReference type="Rhea" id="RHEA-COMP:12313"/>
        <dbReference type="Rhea" id="RHEA-COMP:12314"/>
        <dbReference type="ChEBI" id="CHEBI:15377"/>
        <dbReference type="ChEBI" id="CHEBI:16044"/>
        <dbReference type="ChEBI" id="CHEBI:29950"/>
        <dbReference type="ChEBI" id="CHEBI:45764"/>
        <dbReference type="ChEBI" id="CHEBI:50058"/>
        <dbReference type="EC" id="1.8.4.12"/>
    </reaction>
</comment>
<proteinExistence type="inferred from homology"/>
<evidence type="ECO:0000256" key="3">
    <source>
        <dbReference type="ARBA" id="ARBA00047806"/>
    </source>
</evidence>
<dbReference type="PROSITE" id="PS51790">
    <property type="entry name" value="MSRB"/>
    <property type="match status" value="1"/>
</dbReference>
<comment type="function">
    <text evidence="6">Has an important function as a repair enzyme for proteins that have been inactivated by oxidation. Catalyzes the reversible oxidation-reduction of methionine sulfoxide in proteins to methionine.</text>
</comment>
<dbReference type="GO" id="GO:0008113">
    <property type="term" value="F:peptide-methionine (S)-S-oxide reductase activity"/>
    <property type="evidence" value="ECO:0007669"/>
    <property type="project" value="UniProtKB-UniRule"/>
</dbReference>
<comment type="similarity">
    <text evidence="6">Belongs to the MsrA Met sulfoxide reductase family.</text>
</comment>
<protein>
    <recommendedName>
        <fullName evidence="6">Peptide methionine sulfoxide reductase MsrA</fullName>
        <shortName evidence="6">Protein-methionine-S-oxide reductase</shortName>
        <ecNumber evidence="6">1.8.4.11</ecNumber>
    </recommendedName>
    <alternativeName>
        <fullName evidence="6">Peptide-methionine (S)-S-oxide reductase</fullName>
        <shortName evidence="6">Peptide Met(O) reductase</shortName>
    </alternativeName>
</protein>
<dbReference type="SUPFAM" id="SSF51316">
    <property type="entry name" value="Mss4-like"/>
    <property type="match status" value="1"/>
</dbReference>
<feature type="active site" evidence="6">
    <location>
        <position position="18"/>
    </location>
</feature>
<dbReference type="PANTHER" id="PTHR42799:SF2">
    <property type="entry name" value="MITOCHONDRIAL PEPTIDE METHIONINE SULFOXIDE REDUCTASE"/>
    <property type="match status" value="1"/>
</dbReference>
<dbReference type="Gene3D" id="2.170.150.20">
    <property type="entry name" value="Peptide methionine sulfoxide reductase"/>
    <property type="match status" value="1"/>
</dbReference>
<dbReference type="InterPro" id="IPR050162">
    <property type="entry name" value="MsrA_MetSO_reductase"/>
</dbReference>
<dbReference type="Gene3D" id="3.30.1060.10">
    <property type="entry name" value="Peptide methionine sulphoxide reductase MsrA"/>
    <property type="match status" value="1"/>
</dbReference>
<dbReference type="Pfam" id="PF01625">
    <property type="entry name" value="PMSR"/>
    <property type="match status" value="1"/>
</dbReference>
<evidence type="ECO:0000256" key="5">
    <source>
        <dbReference type="ARBA" id="ARBA00048782"/>
    </source>
</evidence>
<dbReference type="NCBIfam" id="TIGR00357">
    <property type="entry name" value="peptide-methionine (R)-S-oxide reductase MsrB"/>
    <property type="match status" value="1"/>
</dbReference>
<dbReference type="HAMAP" id="MF_01401">
    <property type="entry name" value="MsrA"/>
    <property type="match status" value="1"/>
</dbReference>
<evidence type="ECO:0000313" key="9">
    <source>
        <dbReference type="Proteomes" id="UP000003656"/>
    </source>
</evidence>
<dbReference type="PANTHER" id="PTHR42799">
    <property type="entry name" value="MITOCHONDRIAL PEPTIDE METHIONINE SULFOXIDE REDUCTASE"/>
    <property type="match status" value="1"/>
</dbReference>
<keyword evidence="1 6" id="KW-0560">Oxidoreductase</keyword>
<dbReference type="eggNOG" id="COG0225">
    <property type="taxonomic scope" value="Bacteria"/>
</dbReference>
<evidence type="ECO:0000256" key="1">
    <source>
        <dbReference type="ARBA" id="ARBA00023002"/>
    </source>
</evidence>
<dbReference type="InterPro" id="IPR002569">
    <property type="entry name" value="Met_Sox_Rdtase_MsrA_dom"/>
</dbReference>
<name>D1NS84_9BIFI</name>
<comment type="caution">
    <text evidence="8">The sequence shown here is derived from an EMBL/GenBank/DDBJ whole genome shotgun (WGS) entry which is preliminary data.</text>
</comment>
<dbReference type="eggNOG" id="COG0229">
    <property type="taxonomic scope" value="Bacteria"/>
</dbReference>
<reference evidence="8 9" key="1">
    <citation type="submission" date="2009-11" db="EMBL/GenBank/DDBJ databases">
        <authorList>
            <person name="Weinstock G."/>
            <person name="Sodergren E."/>
            <person name="Clifton S."/>
            <person name="Fulton L."/>
            <person name="Fulton B."/>
            <person name="Courtney L."/>
            <person name="Fronick C."/>
            <person name="Harrison M."/>
            <person name="Strong C."/>
            <person name="Farmer C."/>
            <person name="Delahaunty K."/>
            <person name="Markovic C."/>
            <person name="Hall O."/>
            <person name="Minx P."/>
            <person name="Tomlinson C."/>
            <person name="Mitreva M."/>
            <person name="Nelson J."/>
            <person name="Hou S."/>
            <person name="Wollam A."/>
            <person name="Pepin K.H."/>
            <person name="Johnson M."/>
            <person name="Bhonagiri V."/>
            <person name="Nash W.E."/>
            <person name="Warren W."/>
            <person name="Chinwalla A."/>
            <person name="Mardis E.R."/>
            <person name="Wilson R.K."/>
        </authorList>
    </citation>
    <scope>NUCLEOTIDE SEQUENCE [LARGE SCALE GENOMIC DNA]</scope>
    <source>
        <strain evidence="8 9">DSM 20093</strain>
    </source>
</reference>
<evidence type="ECO:0000256" key="4">
    <source>
        <dbReference type="ARBA" id="ARBA00048488"/>
    </source>
</evidence>
<dbReference type="EC" id="1.8.4.11" evidence="6"/>
<dbReference type="GO" id="GO:0005737">
    <property type="term" value="C:cytoplasm"/>
    <property type="evidence" value="ECO:0007669"/>
    <property type="project" value="TreeGrafter"/>
</dbReference>
<dbReference type="Proteomes" id="UP000003656">
    <property type="component" value="Unassembled WGS sequence"/>
</dbReference>
<feature type="domain" description="MsrB" evidence="7">
    <location>
        <begin position="181"/>
        <end position="305"/>
    </location>
</feature>
<dbReference type="FunFam" id="2.170.150.20:FF:000003">
    <property type="entry name" value="Peptide methionine sulfoxide reductase MsrB"/>
    <property type="match status" value="1"/>
</dbReference>
<accession>D1NS84</accession>
<dbReference type="Pfam" id="PF01641">
    <property type="entry name" value="SelR"/>
    <property type="match status" value="1"/>
</dbReference>
<evidence type="ECO:0000256" key="6">
    <source>
        <dbReference type="HAMAP-Rule" id="MF_01401"/>
    </source>
</evidence>
<comment type="catalytic activity">
    <reaction evidence="3 6">
        <text>L-methionyl-[protein] + [thioredoxin]-disulfide + H2O = L-methionyl-(S)-S-oxide-[protein] + [thioredoxin]-dithiol</text>
        <dbReference type="Rhea" id="RHEA:14217"/>
        <dbReference type="Rhea" id="RHEA-COMP:10698"/>
        <dbReference type="Rhea" id="RHEA-COMP:10700"/>
        <dbReference type="Rhea" id="RHEA-COMP:12313"/>
        <dbReference type="Rhea" id="RHEA-COMP:12315"/>
        <dbReference type="ChEBI" id="CHEBI:15377"/>
        <dbReference type="ChEBI" id="CHEBI:16044"/>
        <dbReference type="ChEBI" id="CHEBI:29950"/>
        <dbReference type="ChEBI" id="CHEBI:44120"/>
        <dbReference type="ChEBI" id="CHEBI:50058"/>
        <dbReference type="EC" id="1.8.4.11"/>
    </reaction>
</comment>
<dbReference type="GO" id="GO:0033744">
    <property type="term" value="F:L-methionine:thioredoxin-disulfide S-oxidoreductase activity"/>
    <property type="evidence" value="ECO:0007669"/>
    <property type="project" value="RHEA"/>
</dbReference>
<sequence length="326" mass="36192">MTRMKPMNTATIYLAGGCFWGTQAYLQRIPGVVNTRVGYANANVEAPTYTQVCTGQTGAAETVEVTYDPQALGLPLLLQAYARTINPTSLNQQGNDRGTQYRTGIYWTNDADEAEVAQFLTALQQTVGKPLAIESGPLRNFTAAEEYHQDYLNKNPGGYCHVNLADADRFVAEHLYTKPDNATLRETLPETTYEVTQHAATERPFSHEYDHEFSPGIYVDAVSAEPLFLSSDKYDSGCGWPAFTKPINESAVSRHADQTLPGRPRVEIRSRFANSHLGHVFTDGPQERGGLRYCINGAALRFIPLANMEQEGYGWLIDRVRQETGK</sequence>
<dbReference type="GO" id="GO:0033743">
    <property type="term" value="F:peptide-methionine (R)-S-oxide reductase activity"/>
    <property type="evidence" value="ECO:0007669"/>
    <property type="project" value="UniProtKB-EC"/>
</dbReference>
<organism evidence="8 9">
    <name type="scientific">Bifidobacterium gallicum DSM 20093 = LMG 11596</name>
    <dbReference type="NCBI Taxonomy" id="561180"/>
    <lineage>
        <taxon>Bacteria</taxon>
        <taxon>Bacillati</taxon>
        <taxon>Actinomycetota</taxon>
        <taxon>Actinomycetes</taxon>
        <taxon>Bifidobacteriales</taxon>
        <taxon>Bifidobacteriaceae</taxon>
        <taxon>Bifidobacterium</taxon>
    </lineage>
</organism>
<dbReference type="GO" id="GO:0034599">
    <property type="term" value="P:cellular response to oxidative stress"/>
    <property type="evidence" value="ECO:0007669"/>
    <property type="project" value="TreeGrafter"/>
</dbReference>
<dbReference type="SUPFAM" id="SSF55068">
    <property type="entry name" value="Peptide methionine sulfoxide reductase"/>
    <property type="match status" value="1"/>
</dbReference>